<dbReference type="AlphaFoldDB" id="A0A8J7ZCU4"/>
<dbReference type="GO" id="GO:0000976">
    <property type="term" value="F:transcription cis-regulatory region binding"/>
    <property type="evidence" value="ECO:0007669"/>
    <property type="project" value="TreeGrafter"/>
</dbReference>
<evidence type="ECO:0000256" key="3">
    <source>
        <dbReference type="ARBA" id="ARBA00023125"/>
    </source>
</evidence>
<keyword evidence="4" id="KW-0804">Transcription</keyword>
<accession>A0A8J7ZCU4</accession>
<protein>
    <submittedName>
        <fullName evidence="7">Response regulator</fullName>
    </submittedName>
</protein>
<dbReference type="SUPFAM" id="SSF52172">
    <property type="entry name" value="CheY-like"/>
    <property type="match status" value="1"/>
</dbReference>
<evidence type="ECO:0000256" key="1">
    <source>
        <dbReference type="ARBA" id="ARBA00022553"/>
    </source>
</evidence>
<dbReference type="RefSeq" id="WP_162425192.1">
    <property type="nucleotide sequence ID" value="NZ_WVIE01000036.1"/>
</dbReference>
<dbReference type="PANTHER" id="PTHR48111:SF4">
    <property type="entry name" value="DNA-BINDING DUAL TRANSCRIPTIONAL REGULATOR OMPR"/>
    <property type="match status" value="1"/>
</dbReference>
<dbReference type="InterPro" id="IPR001789">
    <property type="entry name" value="Sig_transdc_resp-reg_receiver"/>
</dbReference>
<dbReference type="Gene3D" id="3.40.50.2300">
    <property type="match status" value="1"/>
</dbReference>
<evidence type="ECO:0000259" key="6">
    <source>
        <dbReference type="PROSITE" id="PS50110"/>
    </source>
</evidence>
<evidence type="ECO:0000256" key="5">
    <source>
        <dbReference type="PROSITE-ProRule" id="PRU00169"/>
    </source>
</evidence>
<dbReference type="GO" id="GO:0000156">
    <property type="term" value="F:phosphorelay response regulator activity"/>
    <property type="evidence" value="ECO:0007669"/>
    <property type="project" value="TreeGrafter"/>
</dbReference>
<dbReference type="Proteomes" id="UP000646053">
    <property type="component" value="Unassembled WGS sequence"/>
</dbReference>
<dbReference type="SMART" id="SM00448">
    <property type="entry name" value="REC"/>
    <property type="match status" value="1"/>
</dbReference>
<dbReference type="CDD" id="cd17574">
    <property type="entry name" value="REC_OmpR"/>
    <property type="match status" value="1"/>
</dbReference>
<keyword evidence="2" id="KW-0805">Transcription regulation</keyword>
<sequence length="238" mass="26177">MKTILVIEDEQSVRESILDLLEAEGFRSIGGENGDVGIQLARECHPDLILCDIQMPELDGYGVLTHLRQSAETSSIPFIFLSARTTKLDIRQGMELGADDYLTKPCTAVELLGAISGRLAKHQALLQRYGNPTQARTAVQAVQPHSEFVPSADTPPSSGTRDGLLNHFYQELRNPLSSINMTLYLLKTEPSQDGALTTVQQEYGRELAILQEVYKLQDVLMPESAALLRGCHLIDSGN</sequence>
<evidence type="ECO:0000313" key="8">
    <source>
        <dbReference type="Proteomes" id="UP000646053"/>
    </source>
</evidence>
<dbReference type="GO" id="GO:0032993">
    <property type="term" value="C:protein-DNA complex"/>
    <property type="evidence" value="ECO:0007669"/>
    <property type="project" value="TreeGrafter"/>
</dbReference>
<evidence type="ECO:0000313" key="7">
    <source>
        <dbReference type="EMBL" id="NDJ19665.1"/>
    </source>
</evidence>
<dbReference type="PROSITE" id="PS50110">
    <property type="entry name" value="RESPONSE_REGULATORY"/>
    <property type="match status" value="1"/>
</dbReference>
<keyword evidence="8" id="KW-1185">Reference proteome</keyword>
<gene>
    <name evidence="7" type="ORF">GS601_20640</name>
</gene>
<dbReference type="PANTHER" id="PTHR48111">
    <property type="entry name" value="REGULATOR OF RPOS"/>
    <property type="match status" value="1"/>
</dbReference>
<dbReference type="GO" id="GO:0005829">
    <property type="term" value="C:cytosol"/>
    <property type="evidence" value="ECO:0007669"/>
    <property type="project" value="TreeGrafter"/>
</dbReference>
<keyword evidence="1 5" id="KW-0597">Phosphoprotein</keyword>
<reference evidence="7" key="1">
    <citation type="submission" date="2019-12" db="EMBL/GenBank/DDBJ databases">
        <title>High-Quality draft genome sequences of three cyanobacteria isolated from the limestone walls of the Old Cathedral of Coimbra.</title>
        <authorList>
            <person name="Tiago I."/>
            <person name="Soares F."/>
            <person name="Portugal A."/>
        </authorList>
    </citation>
    <scope>NUCLEOTIDE SEQUENCE</scope>
    <source>
        <strain evidence="7">A</strain>
    </source>
</reference>
<dbReference type="Pfam" id="PF00072">
    <property type="entry name" value="Response_reg"/>
    <property type="match status" value="1"/>
</dbReference>
<organism evidence="7 8">
    <name type="scientific">Myxacorys almedinensis A</name>
    <dbReference type="NCBI Taxonomy" id="2690445"/>
    <lineage>
        <taxon>Bacteria</taxon>
        <taxon>Bacillati</taxon>
        <taxon>Cyanobacteriota</taxon>
        <taxon>Cyanophyceae</taxon>
        <taxon>Leptolyngbyales</taxon>
        <taxon>Leptolyngbyaceae</taxon>
        <taxon>Myxacorys</taxon>
        <taxon>Myxacorys almedinensis</taxon>
    </lineage>
</organism>
<dbReference type="GO" id="GO:0006355">
    <property type="term" value="P:regulation of DNA-templated transcription"/>
    <property type="evidence" value="ECO:0007669"/>
    <property type="project" value="TreeGrafter"/>
</dbReference>
<feature type="modified residue" description="4-aspartylphosphate" evidence="5">
    <location>
        <position position="52"/>
    </location>
</feature>
<dbReference type="EMBL" id="WVIE01000036">
    <property type="protein sequence ID" value="NDJ19665.1"/>
    <property type="molecule type" value="Genomic_DNA"/>
</dbReference>
<evidence type="ECO:0000256" key="2">
    <source>
        <dbReference type="ARBA" id="ARBA00023015"/>
    </source>
</evidence>
<dbReference type="InterPro" id="IPR039420">
    <property type="entry name" value="WalR-like"/>
</dbReference>
<feature type="domain" description="Response regulatory" evidence="6">
    <location>
        <begin position="3"/>
        <end position="119"/>
    </location>
</feature>
<evidence type="ECO:0000256" key="4">
    <source>
        <dbReference type="ARBA" id="ARBA00023163"/>
    </source>
</evidence>
<dbReference type="InterPro" id="IPR011006">
    <property type="entry name" value="CheY-like_superfamily"/>
</dbReference>
<name>A0A8J7ZCU4_9CYAN</name>
<proteinExistence type="predicted"/>
<keyword evidence="3" id="KW-0238">DNA-binding</keyword>
<comment type="caution">
    <text evidence="7">The sequence shown here is derived from an EMBL/GenBank/DDBJ whole genome shotgun (WGS) entry which is preliminary data.</text>
</comment>